<comment type="caution">
    <text evidence="1">The sequence shown here is derived from an EMBL/GenBank/DDBJ whole genome shotgun (WGS) entry which is preliminary data.</text>
</comment>
<dbReference type="PANTHER" id="PTHR34179">
    <property type="entry name" value="TUMOR PROTEIN P53-INDUCIBLE PROTEIN 13"/>
    <property type="match status" value="1"/>
</dbReference>
<accession>A0ABW5P5V9</accession>
<dbReference type="InterPro" id="IPR021454">
    <property type="entry name" value="DUF3105"/>
</dbReference>
<keyword evidence="2" id="KW-1185">Reference proteome</keyword>
<reference evidence="2" key="1">
    <citation type="journal article" date="2019" name="Int. J. Syst. Evol. Microbiol.">
        <title>The Global Catalogue of Microorganisms (GCM) 10K type strain sequencing project: providing services to taxonomists for standard genome sequencing and annotation.</title>
        <authorList>
            <consortium name="The Broad Institute Genomics Platform"/>
            <consortium name="The Broad Institute Genome Sequencing Center for Infectious Disease"/>
            <person name="Wu L."/>
            <person name="Ma J."/>
        </authorList>
    </citation>
    <scope>NUCLEOTIDE SEQUENCE [LARGE SCALE GENOMIC DNA]</scope>
    <source>
        <strain evidence="2">KCTC 33842</strain>
    </source>
</reference>
<dbReference type="Proteomes" id="UP001597475">
    <property type="component" value="Unassembled WGS sequence"/>
</dbReference>
<dbReference type="PANTHER" id="PTHR34179:SF1">
    <property type="entry name" value="TUMOR PROTEIN P53-INDUCIBLE PROTEIN 13"/>
    <property type="match status" value="1"/>
</dbReference>
<sequence>MTGAVGLMIGLAVWSKGQPETGGLGTVYANQGQEHIAVDAKHAAYNSFPATSGPHVAEPQPWGVFGDEVPDEKLVHNLEHGGVVIQYNPRLYEGSIDSLIAIQKKYPNKTVVAPNRHLKNTFALTAWRRLYTLDSLDETKITEFIEKYKNRAPEHFPD</sequence>
<gene>
    <name evidence="1" type="ORF">ACFSR9_14730</name>
</gene>
<evidence type="ECO:0000313" key="2">
    <source>
        <dbReference type="Proteomes" id="UP001597475"/>
    </source>
</evidence>
<dbReference type="Pfam" id="PF11303">
    <property type="entry name" value="DUF3105"/>
    <property type="match status" value="1"/>
</dbReference>
<name>A0ABW5P5V9_9DEIO</name>
<proteinExistence type="predicted"/>
<protein>
    <submittedName>
        <fullName evidence="1">DUF3105 domain-containing protein</fullName>
    </submittedName>
</protein>
<organism evidence="1 2">
    <name type="scientific">Deinococcus taklimakanensis</name>
    <dbReference type="NCBI Taxonomy" id="536443"/>
    <lineage>
        <taxon>Bacteria</taxon>
        <taxon>Thermotogati</taxon>
        <taxon>Deinococcota</taxon>
        <taxon>Deinococci</taxon>
        <taxon>Deinococcales</taxon>
        <taxon>Deinococcaceae</taxon>
        <taxon>Deinococcus</taxon>
    </lineage>
</organism>
<evidence type="ECO:0000313" key="1">
    <source>
        <dbReference type="EMBL" id="MFD2610676.1"/>
    </source>
</evidence>
<dbReference type="EMBL" id="JBHUMK010000074">
    <property type="protein sequence ID" value="MFD2610676.1"/>
    <property type="molecule type" value="Genomic_DNA"/>
</dbReference>